<dbReference type="InterPro" id="IPR000835">
    <property type="entry name" value="HTH_MarR-typ"/>
</dbReference>
<evidence type="ECO:0000259" key="4">
    <source>
        <dbReference type="PROSITE" id="PS50995"/>
    </source>
</evidence>
<evidence type="ECO:0000313" key="5">
    <source>
        <dbReference type="EMBL" id="KAB1141355.1"/>
    </source>
</evidence>
<dbReference type="Proteomes" id="UP000442707">
    <property type="component" value="Unassembled WGS sequence"/>
</dbReference>
<dbReference type="PRINTS" id="PR00598">
    <property type="entry name" value="HTHMARR"/>
</dbReference>
<reference evidence="5 6" key="1">
    <citation type="submission" date="2019-09" db="EMBL/GenBank/DDBJ databases">
        <title>Screening of Novel Bioactive Compounds from Soil-Associated.</title>
        <authorList>
            <person name="Zhao S."/>
        </authorList>
    </citation>
    <scope>NUCLEOTIDE SEQUENCE [LARGE SCALE GENOMIC DNA]</scope>
    <source>
        <strain evidence="5 6">HIT-DPA4</strain>
    </source>
</reference>
<dbReference type="InterPro" id="IPR036390">
    <property type="entry name" value="WH_DNA-bd_sf"/>
</dbReference>
<keyword evidence="1" id="KW-0805">Transcription regulation</keyword>
<dbReference type="GO" id="GO:0003700">
    <property type="term" value="F:DNA-binding transcription factor activity"/>
    <property type="evidence" value="ECO:0007669"/>
    <property type="project" value="InterPro"/>
</dbReference>
<evidence type="ECO:0000313" key="6">
    <source>
        <dbReference type="Proteomes" id="UP000442707"/>
    </source>
</evidence>
<dbReference type="PROSITE" id="PS01117">
    <property type="entry name" value="HTH_MARR_1"/>
    <property type="match status" value="1"/>
</dbReference>
<dbReference type="SUPFAM" id="SSF46785">
    <property type="entry name" value="Winged helix' DNA-binding domain"/>
    <property type="match status" value="2"/>
</dbReference>
<evidence type="ECO:0000256" key="3">
    <source>
        <dbReference type="ARBA" id="ARBA00023163"/>
    </source>
</evidence>
<dbReference type="GO" id="GO:0006950">
    <property type="term" value="P:response to stress"/>
    <property type="evidence" value="ECO:0007669"/>
    <property type="project" value="TreeGrafter"/>
</dbReference>
<dbReference type="PANTHER" id="PTHR33164">
    <property type="entry name" value="TRANSCRIPTIONAL REGULATOR, MARR FAMILY"/>
    <property type="match status" value="1"/>
</dbReference>
<feature type="domain" description="HTH marR-type" evidence="4">
    <location>
        <begin position="26"/>
        <end position="158"/>
    </location>
</feature>
<dbReference type="Pfam" id="PF12802">
    <property type="entry name" value="MarR_2"/>
    <property type="match status" value="1"/>
</dbReference>
<keyword evidence="3" id="KW-0804">Transcription</keyword>
<comment type="caution">
    <text evidence="5">The sequence shown here is derived from an EMBL/GenBank/DDBJ whole genome shotgun (WGS) entry which is preliminary data.</text>
</comment>
<dbReference type="AlphaFoldDB" id="A0A6H9US71"/>
<dbReference type="SMART" id="SM00347">
    <property type="entry name" value="HTH_MARR"/>
    <property type="match status" value="2"/>
</dbReference>
<dbReference type="GO" id="GO:0003677">
    <property type="term" value="F:DNA binding"/>
    <property type="evidence" value="ECO:0007669"/>
    <property type="project" value="UniProtKB-KW"/>
</dbReference>
<dbReference type="Pfam" id="PF01047">
    <property type="entry name" value="MarR"/>
    <property type="match status" value="1"/>
</dbReference>
<organism evidence="5 6">
    <name type="scientific">Streptomyces luteolifulvus</name>
    <dbReference type="NCBI Taxonomy" id="2615112"/>
    <lineage>
        <taxon>Bacteria</taxon>
        <taxon>Bacillati</taxon>
        <taxon>Actinomycetota</taxon>
        <taxon>Actinomycetes</taxon>
        <taxon>Kitasatosporales</taxon>
        <taxon>Streptomycetaceae</taxon>
        <taxon>Streptomyces</taxon>
    </lineage>
</organism>
<accession>A0A6H9US71</accession>
<dbReference type="InterPro" id="IPR023187">
    <property type="entry name" value="Tscrpt_reg_MarR-type_CS"/>
</dbReference>
<dbReference type="EMBL" id="VZRB01000032">
    <property type="protein sequence ID" value="KAB1141355.1"/>
    <property type="molecule type" value="Genomic_DNA"/>
</dbReference>
<dbReference type="PROSITE" id="PS50995">
    <property type="entry name" value="HTH_MARR_2"/>
    <property type="match status" value="2"/>
</dbReference>
<dbReference type="InterPro" id="IPR039422">
    <property type="entry name" value="MarR/SlyA-like"/>
</dbReference>
<dbReference type="Gene3D" id="1.10.10.10">
    <property type="entry name" value="Winged helix-like DNA-binding domain superfamily/Winged helix DNA-binding domain"/>
    <property type="match status" value="2"/>
</dbReference>
<dbReference type="InterPro" id="IPR036388">
    <property type="entry name" value="WH-like_DNA-bd_sf"/>
</dbReference>
<sequence>MRREREKLQGPVTRTEEAAEVPGVLPENLTGFIGYLLRRVYAQFSATVDGTEADSREFLVLDALAGRDWESQLDLAERLGINRTIMVAVIDHLEARGEVQRTRNPHNRRQYVLSLTRQGRSALDARRRAVAERDARLTRVLTSEERARLDELLARLLPESAQPLVQGSEYLVAQAHHRLRKHGDDKLAGTGLRVRHYGPLYALDKFSPCSQQRLAEFLAITGPAVSQMVDELVKGGLVRRGRDPHDRRRYALEVTDLGREKLGMVARAVDSLAADVAAMLGPGGEDELRALLMKLLAETHFVNSPVR</sequence>
<keyword evidence="6" id="KW-1185">Reference proteome</keyword>
<feature type="domain" description="HTH marR-type" evidence="4">
    <location>
        <begin position="150"/>
        <end position="297"/>
    </location>
</feature>
<evidence type="ECO:0000256" key="2">
    <source>
        <dbReference type="ARBA" id="ARBA00023125"/>
    </source>
</evidence>
<dbReference type="PANTHER" id="PTHR33164:SF57">
    <property type="entry name" value="MARR-FAMILY TRANSCRIPTIONAL REGULATOR"/>
    <property type="match status" value="1"/>
</dbReference>
<name>A0A6H9US71_9ACTN</name>
<keyword evidence="2" id="KW-0238">DNA-binding</keyword>
<proteinExistence type="predicted"/>
<protein>
    <submittedName>
        <fullName evidence="5">MarR family transcriptional regulator</fullName>
    </submittedName>
</protein>
<gene>
    <name evidence="5" type="ORF">F7R91_32495</name>
</gene>
<evidence type="ECO:0000256" key="1">
    <source>
        <dbReference type="ARBA" id="ARBA00023015"/>
    </source>
</evidence>